<proteinExistence type="predicted"/>
<evidence type="ECO:0000256" key="1">
    <source>
        <dbReference type="ARBA" id="ARBA00022842"/>
    </source>
</evidence>
<keyword evidence="1" id="KW-0460">Magnesium</keyword>
<dbReference type="SUPFAM" id="SSF48239">
    <property type="entry name" value="Terpenoid cyclases/Protein prenyltransferases"/>
    <property type="match status" value="1"/>
</dbReference>
<dbReference type="GO" id="GO:0010333">
    <property type="term" value="F:terpene synthase activity"/>
    <property type="evidence" value="ECO:0007669"/>
    <property type="project" value="InterPro"/>
</dbReference>
<protein>
    <submittedName>
        <fullName evidence="2">Uncharacterized protein</fullName>
    </submittedName>
</protein>
<evidence type="ECO:0000313" key="2">
    <source>
        <dbReference type="EMBL" id="GLJ58867.1"/>
    </source>
</evidence>
<dbReference type="Gene3D" id="1.50.10.160">
    <property type="match status" value="1"/>
</dbReference>
<accession>A0AAD3RPK6</accession>
<evidence type="ECO:0000313" key="3">
    <source>
        <dbReference type="Proteomes" id="UP001234787"/>
    </source>
</evidence>
<dbReference type="GO" id="GO:0016102">
    <property type="term" value="P:diterpenoid biosynthetic process"/>
    <property type="evidence" value="ECO:0007669"/>
    <property type="project" value="TreeGrafter"/>
</dbReference>
<dbReference type="Proteomes" id="UP001234787">
    <property type="component" value="Unassembled WGS sequence"/>
</dbReference>
<reference evidence="2" key="1">
    <citation type="submission" date="2022-12" db="EMBL/GenBank/DDBJ databases">
        <title>Chromosome-Level Genome Assembly of Japanese Cedar (Cryptomeriajaponica D. Don).</title>
        <authorList>
            <person name="Fujino T."/>
            <person name="Yamaguchi K."/>
            <person name="Yokoyama T."/>
            <person name="Hamanaka T."/>
            <person name="Harazono Y."/>
            <person name="Kamada H."/>
            <person name="Kobayashi W."/>
            <person name="Ujino-Ihara T."/>
            <person name="Uchiyama K."/>
            <person name="Matsumoto A."/>
            <person name="Izuno A."/>
            <person name="Tsumura Y."/>
            <person name="Toyoda A."/>
            <person name="Shigenobu S."/>
            <person name="Moriguchi Y."/>
            <person name="Ueno S."/>
            <person name="Kasahara M."/>
        </authorList>
    </citation>
    <scope>NUCLEOTIDE SEQUENCE</scope>
</reference>
<organism evidence="2 3">
    <name type="scientific">Cryptomeria japonica</name>
    <name type="common">Japanese cedar</name>
    <name type="synonym">Cupressus japonica</name>
    <dbReference type="NCBI Taxonomy" id="3369"/>
    <lineage>
        <taxon>Eukaryota</taxon>
        <taxon>Viridiplantae</taxon>
        <taxon>Streptophyta</taxon>
        <taxon>Embryophyta</taxon>
        <taxon>Tracheophyta</taxon>
        <taxon>Spermatophyta</taxon>
        <taxon>Pinopsida</taxon>
        <taxon>Pinidae</taxon>
        <taxon>Conifers II</taxon>
        <taxon>Cupressales</taxon>
        <taxon>Cupressaceae</taxon>
        <taxon>Cryptomeria</taxon>
    </lineage>
</organism>
<name>A0AAD3RPK6_CRYJA</name>
<dbReference type="GO" id="GO:0000287">
    <property type="term" value="F:magnesium ion binding"/>
    <property type="evidence" value="ECO:0007669"/>
    <property type="project" value="TreeGrafter"/>
</dbReference>
<dbReference type="PANTHER" id="PTHR31739:SF25">
    <property type="entry name" value="(E,E)-GERANYLLINALOOL SYNTHASE"/>
    <property type="match status" value="1"/>
</dbReference>
<comment type="caution">
    <text evidence="2">The sequence shown here is derived from an EMBL/GenBank/DDBJ whole genome shotgun (WGS) entry which is preliminary data.</text>
</comment>
<gene>
    <name evidence="2" type="ORF">SUGI_1481100</name>
</gene>
<dbReference type="PANTHER" id="PTHR31739">
    <property type="entry name" value="ENT-COPALYL DIPHOSPHATE SYNTHASE, CHLOROPLASTIC"/>
    <property type="match status" value="1"/>
</dbReference>
<sequence length="112" mass="12654">MVDWILQNQLLDGSWGDKSRSLSCDRLLNTLACVVNLTIRSIGNDQVNRGLYFLRTNTEGMIREALGHHQSKGFEMVFPALLSEAKLLGLELPYELSIIKHIIGKRDSEILN</sequence>
<dbReference type="AlphaFoldDB" id="A0AAD3RPK6"/>
<dbReference type="InterPro" id="IPR008930">
    <property type="entry name" value="Terpenoid_cyclase/PrenylTrfase"/>
</dbReference>
<dbReference type="EMBL" id="BSEH01000577">
    <property type="protein sequence ID" value="GLJ58867.1"/>
    <property type="molecule type" value="Genomic_DNA"/>
</dbReference>
<keyword evidence="3" id="KW-1185">Reference proteome</keyword>
<dbReference type="InterPro" id="IPR050148">
    <property type="entry name" value="Terpene_synthase-like"/>
</dbReference>